<dbReference type="HOGENOM" id="CLU_111934_0_0_3"/>
<dbReference type="Gene3D" id="3.40.50.1010">
    <property type="entry name" value="5'-nuclease"/>
    <property type="match status" value="1"/>
</dbReference>
<protein>
    <recommendedName>
        <fullName evidence="3">PIN domain-containing protein</fullName>
    </recommendedName>
</protein>
<dbReference type="STRING" id="41431.PCC8801_4326"/>
<sequence>MDVCCFNRPFDDWSQLRIRLEAEAILTIINYFQTEEWLLIGSIALDSEIEQTPDLEKKQQVKDLLTLAKTKISLTEVIEERTKMLVKLGFKSFDALHLAYAESAIVDVFLTTDDRLLNKATLNQSILKLSVKNPISWLMEQSND</sequence>
<dbReference type="KEGG" id="cyp:PCC8801_4326"/>
<name>B7JVB5_RIPO1</name>
<dbReference type="EMBL" id="CP001287">
    <property type="protein sequence ID" value="ACK68248.1"/>
    <property type="molecule type" value="Genomic_DNA"/>
</dbReference>
<reference evidence="2" key="1">
    <citation type="journal article" date="2011" name="MBio">
        <title>Novel metabolic attributes of the genus Cyanothece, comprising a group of unicellular nitrogen-fixing Cyanobacteria.</title>
        <authorList>
            <person name="Bandyopadhyay A."/>
            <person name="Elvitigala T."/>
            <person name="Welsh E."/>
            <person name="Stockel J."/>
            <person name="Liberton M."/>
            <person name="Min H."/>
            <person name="Sherman L.A."/>
            <person name="Pakrasi H.B."/>
        </authorList>
    </citation>
    <scope>NUCLEOTIDE SEQUENCE [LARGE SCALE GENOMIC DNA]</scope>
    <source>
        <strain evidence="2">PCC 8801</strain>
    </source>
</reference>
<gene>
    <name evidence="1" type="ordered locus">PCC8801_4326</name>
</gene>
<evidence type="ECO:0000313" key="1">
    <source>
        <dbReference type="EMBL" id="ACK68248.1"/>
    </source>
</evidence>
<dbReference type="Proteomes" id="UP000008204">
    <property type="component" value="Chromosome"/>
</dbReference>
<organism evidence="1 2">
    <name type="scientific">Rippkaea orientalis (strain PCC 8801 / RF-1)</name>
    <name type="common">Cyanothece sp. (strain PCC 8801)</name>
    <dbReference type="NCBI Taxonomy" id="41431"/>
    <lineage>
        <taxon>Bacteria</taxon>
        <taxon>Bacillati</taxon>
        <taxon>Cyanobacteriota</taxon>
        <taxon>Cyanophyceae</taxon>
        <taxon>Oscillatoriophycideae</taxon>
        <taxon>Chroococcales</taxon>
        <taxon>Aphanothecaceae</taxon>
        <taxon>Rippkaea</taxon>
        <taxon>Rippkaea orientalis</taxon>
    </lineage>
</organism>
<evidence type="ECO:0000313" key="2">
    <source>
        <dbReference type="Proteomes" id="UP000008204"/>
    </source>
</evidence>
<evidence type="ECO:0008006" key="3">
    <source>
        <dbReference type="Google" id="ProtNLM"/>
    </source>
</evidence>
<keyword evidence="2" id="KW-1185">Reference proteome</keyword>
<accession>B7JVB5</accession>
<dbReference type="AlphaFoldDB" id="B7JVB5"/>
<proteinExistence type="predicted"/>
<dbReference type="eggNOG" id="COG4113">
    <property type="taxonomic scope" value="Bacteria"/>
</dbReference>